<evidence type="ECO:0000313" key="3">
    <source>
        <dbReference type="Proteomes" id="UP000499080"/>
    </source>
</evidence>
<dbReference type="Proteomes" id="UP000499080">
    <property type="component" value="Unassembled WGS sequence"/>
</dbReference>
<evidence type="ECO:0000313" key="2">
    <source>
        <dbReference type="EMBL" id="GBM77944.1"/>
    </source>
</evidence>
<name>A0A4Y2IJX0_ARAVE</name>
<accession>A0A4Y2IJX0</accession>
<dbReference type="AlphaFoldDB" id="A0A4Y2IJX0"/>
<reference evidence="2 3" key="1">
    <citation type="journal article" date="2019" name="Sci. Rep.">
        <title>Orb-weaving spider Araneus ventricosus genome elucidates the spidroin gene catalogue.</title>
        <authorList>
            <person name="Kono N."/>
            <person name="Nakamura H."/>
            <person name="Ohtoshi R."/>
            <person name="Moran D.A.P."/>
            <person name="Shinohara A."/>
            <person name="Yoshida Y."/>
            <person name="Fujiwara M."/>
            <person name="Mori M."/>
            <person name="Tomita M."/>
            <person name="Arakawa K."/>
        </authorList>
    </citation>
    <scope>NUCLEOTIDE SEQUENCE [LARGE SCALE GENOMIC DNA]</scope>
</reference>
<evidence type="ECO:0000256" key="1">
    <source>
        <dbReference type="SAM" id="MobiDB-lite"/>
    </source>
</evidence>
<keyword evidence="3" id="KW-1185">Reference proteome</keyword>
<comment type="caution">
    <text evidence="2">The sequence shown here is derived from an EMBL/GenBank/DDBJ whole genome shotgun (WGS) entry which is preliminary data.</text>
</comment>
<feature type="region of interest" description="Disordered" evidence="1">
    <location>
        <begin position="88"/>
        <end position="119"/>
    </location>
</feature>
<proteinExistence type="predicted"/>
<organism evidence="2 3">
    <name type="scientific">Araneus ventricosus</name>
    <name type="common">Orbweaver spider</name>
    <name type="synonym">Epeira ventricosa</name>
    <dbReference type="NCBI Taxonomy" id="182803"/>
    <lineage>
        <taxon>Eukaryota</taxon>
        <taxon>Metazoa</taxon>
        <taxon>Ecdysozoa</taxon>
        <taxon>Arthropoda</taxon>
        <taxon>Chelicerata</taxon>
        <taxon>Arachnida</taxon>
        <taxon>Araneae</taxon>
        <taxon>Araneomorphae</taxon>
        <taxon>Entelegynae</taxon>
        <taxon>Araneoidea</taxon>
        <taxon>Araneidae</taxon>
        <taxon>Araneus</taxon>
    </lineage>
</organism>
<gene>
    <name evidence="2" type="ORF">AVEN_31258_1</name>
</gene>
<sequence length="119" mass="13638">MHFSNWRILAPDASKVQRVSPIAKKEVELARFSAPPTIAKKDIEPRRIRALTIAKKEVEPRWRFSAPQLSPRRGYWFRQGGDSARLDHRFQEGSFELGRSDSARPQPSPRRKLSQGGDS</sequence>
<dbReference type="EMBL" id="BGPR01002721">
    <property type="protein sequence ID" value="GBM77944.1"/>
    <property type="molecule type" value="Genomic_DNA"/>
</dbReference>
<protein>
    <submittedName>
        <fullName evidence="2">Uncharacterized protein</fullName>
    </submittedName>
</protein>